<comment type="function">
    <text evidence="12">Catalyzes the prenylation of para-hydroxybenzoate (PHB) with an all-trans polyprenyl group. Mediates the second step in the final reaction sequence of ubiquinone-8 (UQ-8) biosynthesis, which is the condensation of the polyisoprenoid side chain with PHB, generating the first membrane-bound Q intermediate 3-octaprenyl-4-hydroxybenzoate.</text>
</comment>
<dbReference type="FunFam" id="1.10.357.140:FF:000002">
    <property type="entry name" value="4-hydroxybenzoate octaprenyltransferase"/>
    <property type="match status" value="1"/>
</dbReference>
<feature type="transmembrane region" description="Helical" evidence="12">
    <location>
        <begin position="143"/>
        <end position="161"/>
    </location>
</feature>
<comment type="similarity">
    <text evidence="3 12">Belongs to the UbiA prenyltransferase family.</text>
</comment>
<evidence type="ECO:0000256" key="2">
    <source>
        <dbReference type="ARBA" id="ARBA00004141"/>
    </source>
</evidence>
<keyword evidence="8 12" id="KW-0812">Transmembrane</keyword>
<proteinExistence type="inferred from homology"/>
<dbReference type="HAMAP" id="MF_01635">
    <property type="entry name" value="UbiA"/>
    <property type="match status" value="1"/>
</dbReference>
<dbReference type="GO" id="GO:0008412">
    <property type="term" value="F:4-hydroxybenzoate polyprenyltransferase activity"/>
    <property type="evidence" value="ECO:0007669"/>
    <property type="project" value="UniProtKB-UniRule"/>
</dbReference>
<feature type="transmembrane region" description="Helical" evidence="12">
    <location>
        <begin position="51"/>
        <end position="72"/>
    </location>
</feature>
<organism evidence="14 15">
    <name type="scientific">Aestuariirhabdus litorea</name>
    <dbReference type="NCBI Taxonomy" id="2528527"/>
    <lineage>
        <taxon>Bacteria</taxon>
        <taxon>Pseudomonadati</taxon>
        <taxon>Pseudomonadota</taxon>
        <taxon>Gammaproteobacteria</taxon>
        <taxon>Oceanospirillales</taxon>
        <taxon>Aestuariirhabdaceae</taxon>
        <taxon>Aestuariirhabdus</taxon>
    </lineage>
</organism>
<evidence type="ECO:0000313" key="14">
    <source>
        <dbReference type="EMBL" id="RRJ82515.1"/>
    </source>
</evidence>
<protein>
    <recommendedName>
        <fullName evidence="12 13">4-hydroxybenzoate octaprenyltransferase</fullName>
        <ecNumber evidence="12 13">2.5.1.39</ecNumber>
    </recommendedName>
    <alternativeName>
        <fullName evidence="12">4-HB polyprenyltransferase</fullName>
    </alternativeName>
</protein>
<sequence length="294" mass="32640">MMPWILERFPRLPDFIALTRLNKPIGIYLLLWPTLWALWVAAEGLPRLDLLLIFVTGTVLMRSAGCVINDYADRNFDGLVERTRERPLATGRIQPHEALLLFAIMVALAFVLVLFTNRLTILLSVGGLVLAACYPFMKRYTHLPQVVLGAAFAWSIPMASAAQSGEVTPVAGLIYIATLLWIVAYDTQYAMVDRDDDLKAGIKSTAILFGEADNLMILILQGFSLLVLVMVAARLELGAPFYAALGAAAALFAYQYRLTRDRQREACFRAFLNNHWVGLVIFAGLAADYALRSL</sequence>
<keyword evidence="7 12" id="KW-0831">Ubiquinone biosynthesis</keyword>
<feature type="transmembrane region" description="Helical" evidence="12">
    <location>
        <begin position="239"/>
        <end position="258"/>
    </location>
</feature>
<comment type="subcellular location">
    <subcellularLocation>
        <location evidence="12">Cell inner membrane</location>
        <topology evidence="12">Multi-pass membrane protein</topology>
    </subcellularLocation>
    <subcellularLocation>
        <location evidence="2">Membrane</location>
        <topology evidence="2">Multi-pass membrane protein</topology>
    </subcellularLocation>
</comment>
<feature type="transmembrane region" description="Helical" evidence="12">
    <location>
        <begin position="119"/>
        <end position="136"/>
    </location>
</feature>
<dbReference type="AlphaFoldDB" id="A0A3P3VIF5"/>
<keyword evidence="15" id="KW-1185">Reference proteome</keyword>
<dbReference type="PANTHER" id="PTHR11048">
    <property type="entry name" value="PRENYLTRANSFERASES"/>
    <property type="match status" value="1"/>
</dbReference>
<evidence type="ECO:0000256" key="11">
    <source>
        <dbReference type="ARBA" id="ARBA00023136"/>
    </source>
</evidence>
<keyword evidence="9 12" id="KW-0460">Magnesium</keyword>
<dbReference type="EC" id="2.5.1.39" evidence="12 13"/>
<keyword evidence="5 12" id="KW-0997">Cell inner membrane</keyword>
<feature type="transmembrane region" description="Helical" evidence="12">
    <location>
        <begin position="270"/>
        <end position="291"/>
    </location>
</feature>
<feature type="transmembrane region" description="Helical" evidence="12">
    <location>
        <begin position="206"/>
        <end position="233"/>
    </location>
</feature>
<keyword evidence="11 12" id="KW-0472">Membrane</keyword>
<dbReference type="EMBL" id="QWEZ01000002">
    <property type="protein sequence ID" value="RRJ82515.1"/>
    <property type="molecule type" value="Genomic_DNA"/>
</dbReference>
<keyword evidence="10 12" id="KW-1133">Transmembrane helix</keyword>
<feature type="transmembrane region" description="Helical" evidence="12">
    <location>
        <begin position="167"/>
        <end position="185"/>
    </location>
</feature>
<dbReference type="NCBIfam" id="TIGR01474">
    <property type="entry name" value="ubiA_proteo"/>
    <property type="match status" value="1"/>
</dbReference>
<evidence type="ECO:0000256" key="10">
    <source>
        <dbReference type="ARBA" id="ARBA00022989"/>
    </source>
</evidence>
<keyword evidence="6 12" id="KW-0808">Transferase</keyword>
<comment type="catalytic activity">
    <reaction evidence="12">
        <text>all-trans-octaprenyl diphosphate + 4-hydroxybenzoate = 4-hydroxy-3-(all-trans-octaprenyl)benzoate + diphosphate</text>
        <dbReference type="Rhea" id="RHEA:27782"/>
        <dbReference type="ChEBI" id="CHEBI:1617"/>
        <dbReference type="ChEBI" id="CHEBI:17879"/>
        <dbReference type="ChEBI" id="CHEBI:33019"/>
        <dbReference type="ChEBI" id="CHEBI:57711"/>
        <dbReference type="EC" id="2.5.1.39"/>
    </reaction>
</comment>
<dbReference type="FunFam" id="1.20.120.1780:FF:000001">
    <property type="entry name" value="4-hydroxybenzoate octaprenyltransferase"/>
    <property type="match status" value="1"/>
</dbReference>
<dbReference type="CDD" id="cd13959">
    <property type="entry name" value="PT_UbiA_COQ2"/>
    <property type="match status" value="1"/>
</dbReference>
<accession>A0A3P3VIF5</accession>
<dbReference type="InterPro" id="IPR000537">
    <property type="entry name" value="UbiA_prenyltransferase"/>
</dbReference>
<evidence type="ECO:0000256" key="9">
    <source>
        <dbReference type="ARBA" id="ARBA00022842"/>
    </source>
</evidence>
<dbReference type="UniPathway" id="UPA00232"/>
<evidence type="ECO:0000256" key="6">
    <source>
        <dbReference type="ARBA" id="ARBA00022679"/>
    </source>
</evidence>
<evidence type="ECO:0000256" key="3">
    <source>
        <dbReference type="ARBA" id="ARBA00005985"/>
    </source>
</evidence>
<dbReference type="InterPro" id="IPR030470">
    <property type="entry name" value="UbiA_prenylTrfase_CS"/>
</dbReference>
<evidence type="ECO:0000256" key="8">
    <source>
        <dbReference type="ARBA" id="ARBA00022692"/>
    </source>
</evidence>
<dbReference type="PANTHER" id="PTHR11048:SF28">
    <property type="entry name" value="4-HYDROXYBENZOATE POLYPRENYLTRANSFERASE, MITOCHONDRIAL"/>
    <property type="match status" value="1"/>
</dbReference>
<dbReference type="InterPro" id="IPR044878">
    <property type="entry name" value="UbiA_sf"/>
</dbReference>
<gene>
    <name evidence="12" type="primary">ubiA</name>
    <name evidence="14" type="ORF">D0544_11630</name>
</gene>
<evidence type="ECO:0000313" key="15">
    <source>
        <dbReference type="Proteomes" id="UP000280792"/>
    </source>
</evidence>
<feature type="transmembrane region" description="Helical" evidence="12">
    <location>
        <begin position="21"/>
        <end position="39"/>
    </location>
</feature>
<evidence type="ECO:0000256" key="7">
    <source>
        <dbReference type="ARBA" id="ARBA00022688"/>
    </source>
</evidence>
<comment type="caution">
    <text evidence="14">The sequence shown here is derived from an EMBL/GenBank/DDBJ whole genome shotgun (WGS) entry which is preliminary data.</text>
</comment>
<evidence type="ECO:0000256" key="13">
    <source>
        <dbReference type="NCBIfam" id="TIGR01474"/>
    </source>
</evidence>
<dbReference type="GO" id="GO:0006744">
    <property type="term" value="P:ubiquinone biosynthetic process"/>
    <property type="evidence" value="ECO:0007669"/>
    <property type="project" value="UniProtKB-UniRule"/>
</dbReference>
<dbReference type="Proteomes" id="UP000280792">
    <property type="component" value="Unassembled WGS sequence"/>
</dbReference>
<dbReference type="GO" id="GO:0005886">
    <property type="term" value="C:plasma membrane"/>
    <property type="evidence" value="ECO:0007669"/>
    <property type="project" value="UniProtKB-SubCell"/>
</dbReference>
<keyword evidence="4 12" id="KW-1003">Cell membrane</keyword>
<dbReference type="Gene3D" id="1.20.120.1780">
    <property type="entry name" value="UbiA prenyltransferase"/>
    <property type="match status" value="1"/>
</dbReference>
<comment type="pathway">
    <text evidence="12">Cofactor biosynthesis; ubiquinone biosynthesis.</text>
</comment>
<name>A0A3P3VIF5_9GAMM</name>
<reference evidence="14 15" key="1">
    <citation type="submission" date="2018-08" db="EMBL/GenBank/DDBJ databases">
        <authorList>
            <person name="Khan S.A."/>
        </authorList>
    </citation>
    <scope>NUCLEOTIDE SEQUENCE [LARGE SCALE GENOMIC DNA]</scope>
    <source>
        <strain evidence="14 15">GTF-13</strain>
    </source>
</reference>
<dbReference type="Pfam" id="PF01040">
    <property type="entry name" value="UbiA"/>
    <property type="match status" value="1"/>
</dbReference>
<evidence type="ECO:0000256" key="1">
    <source>
        <dbReference type="ARBA" id="ARBA00001946"/>
    </source>
</evidence>
<reference evidence="14 15" key="2">
    <citation type="submission" date="2018-12" db="EMBL/GenBank/DDBJ databases">
        <title>Simiduia agarivorans gen. nov., sp. nov., a marine, agarolytic bacterium isolated from shallow coastal water from Keelung, Taiwan.</title>
        <authorList>
            <person name="Shieh W.Y."/>
        </authorList>
    </citation>
    <scope>NUCLEOTIDE SEQUENCE [LARGE SCALE GENOMIC DNA]</scope>
    <source>
        <strain evidence="14 15">GTF-13</strain>
    </source>
</reference>
<dbReference type="PROSITE" id="PS00943">
    <property type="entry name" value="UBIA"/>
    <property type="match status" value="1"/>
</dbReference>
<dbReference type="InterPro" id="IPR006370">
    <property type="entry name" value="HB_polyprenyltransferase-like"/>
</dbReference>
<evidence type="ECO:0000256" key="4">
    <source>
        <dbReference type="ARBA" id="ARBA00022475"/>
    </source>
</evidence>
<evidence type="ECO:0000256" key="12">
    <source>
        <dbReference type="HAMAP-Rule" id="MF_01635"/>
    </source>
</evidence>
<dbReference type="Gene3D" id="1.10.357.140">
    <property type="entry name" value="UbiA prenyltransferase"/>
    <property type="match status" value="1"/>
</dbReference>
<dbReference type="InterPro" id="IPR039653">
    <property type="entry name" value="Prenyltransferase"/>
</dbReference>
<evidence type="ECO:0000256" key="5">
    <source>
        <dbReference type="ARBA" id="ARBA00022519"/>
    </source>
</evidence>
<feature type="transmembrane region" description="Helical" evidence="12">
    <location>
        <begin position="93"/>
        <end position="113"/>
    </location>
</feature>
<comment type="cofactor">
    <cofactor evidence="1 12">
        <name>Mg(2+)</name>
        <dbReference type="ChEBI" id="CHEBI:18420"/>
    </cofactor>
</comment>